<reference evidence="2" key="1">
    <citation type="journal article" date="2021" name="Nat. Microbiol.">
        <title>Cocultivation of an ultrasmall environmental parasitic bacterium with lytic ability against bacteria associated with wastewater foams.</title>
        <authorList>
            <person name="Batinovic S."/>
            <person name="Rose J.J.A."/>
            <person name="Ratcliffe J."/>
            <person name="Seviour R.J."/>
            <person name="Petrovski S."/>
        </authorList>
    </citation>
    <scope>NUCLEOTIDE SEQUENCE</scope>
    <source>
        <strain evidence="2">CON44</strain>
    </source>
</reference>
<feature type="signal peptide" evidence="1">
    <location>
        <begin position="1"/>
        <end position="21"/>
    </location>
</feature>
<keyword evidence="1" id="KW-0732">Signal</keyword>
<evidence type="ECO:0000313" key="2">
    <source>
        <dbReference type="EMBL" id="QHN41429.1"/>
    </source>
</evidence>
<feature type="chain" id="PRO_5039171452" evidence="1">
    <location>
        <begin position="22"/>
        <end position="149"/>
    </location>
</feature>
<organism evidence="2">
    <name type="scientific">Gordonia amarae</name>
    <dbReference type="NCBI Taxonomy" id="36821"/>
    <lineage>
        <taxon>Bacteria</taxon>
        <taxon>Bacillati</taxon>
        <taxon>Actinomycetota</taxon>
        <taxon>Actinomycetes</taxon>
        <taxon>Mycobacteriales</taxon>
        <taxon>Gordoniaceae</taxon>
        <taxon>Gordonia</taxon>
    </lineage>
</organism>
<gene>
    <name evidence="2" type="ORF">GII30_21730</name>
</gene>
<evidence type="ECO:0000256" key="1">
    <source>
        <dbReference type="SAM" id="SignalP"/>
    </source>
</evidence>
<sequence length="149" mass="14506">MARRRAACAGAAALLTAGALSATGAAVATAVPVVQVPPLAFVVVDLSPGIHAATVTASAAEKPGRIAFSTTEAGLMVCQMSAVSNAKVRIGWLGPRGSGVAEVAICAEAGKPTVVEADTGSGPVVMTTSMTGIGEGNFTTPGIGTFLAP</sequence>
<dbReference type="EMBL" id="CP045810">
    <property type="protein sequence ID" value="QHN41429.1"/>
    <property type="molecule type" value="Genomic_DNA"/>
</dbReference>
<dbReference type="RefSeq" id="WP_005184281.1">
    <property type="nucleotide sequence ID" value="NZ_CP045804.1"/>
</dbReference>
<accession>A0A857LTS4</accession>
<proteinExistence type="predicted"/>
<dbReference type="PROSITE" id="PS51318">
    <property type="entry name" value="TAT"/>
    <property type="match status" value="1"/>
</dbReference>
<protein>
    <submittedName>
        <fullName evidence="2">Uncharacterized protein</fullName>
    </submittedName>
</protein>
<dbReference type="InterPro" id="IPR006311">
    <property type="entry name" value="TAT_signal"/>
</dbReference>
<name>A0A857LTS4_9ACTN</name>
<dbReference type="AlphaFoldDB" id="A0A857LTS4"/>